<proteinExistence type="predicted"/>
<dbReference type="AlphaFoldDB" id="A0A9D4FYF6"/>
<evidence type="ECO:0000256" key="1">
    <source>
        <dbReference type="SAM" id="MobiDB-lite"/>
    </source>
</evidence>
<name>A0A9D4FYF6_DREPO</name>
<feature type="compositionally biased region" description="Polar residues" evidence="1">
    <location>
        <begin position="67"/>
        <end position="78"/>
    </location>
</feature>
<accession>A0A9D4FYF6</accession>
<keyword evidence="3" id="KW-1185">Reference proteome</keyword>
<dbReference type="Proteomes" id="UP000828390">
    <property type="component" value="Unassembled WGS sequence"/>
</dbReference>
<evidence type="ECO:0000313" key="2">
    <source>
        <dbReference type="EMBL" id="KAH3806802.1"/>
    </source>
</evidence>
<sequence>MSPKVAPHLQYGVQDQGVRPEEHDCNTYWSTRVPADDRHTTKAGLIWTRHQARFSVKDCPPGHARGRSTSTPSTQKLY</sequence>
<organism evidence="2 3">
    <name type="scientific">Dreissena polymorpha</name>
    <name type="common">Zebra mussel</name>
    <name type="synonym">Mytilus polymorpha</name>
    <dbReference type="NCBI Taxonomy" id="45954"/>
    <lineage>
        <taxon>Eukaryota</taxon>
        <taxon>Metazoa</taxon>
        <taxon>Spiralia</taxon>
        <taxon>Lophotrochozoa</taxon>
        <taxon>Mollusca</taxon>
        <taxon>Bivalvia</taxon>
        <taxon>Autobranchia</taxon>
        <taxon>Heteroconchia</taxon>
        <taxon>Euheterodonta</taxon>
        <taxon>Imparidentia</taxon>
        <taxon>Neoheterodontei</taxon>
        <taxon>Myida</taxon>
        <taxon>Dreissenoidea</taxon>
        <taxon>Dreissenidae</taxon>
        <taxon>Dreissena</taxon>
    </lineage>
</organism>
<comment type="caution">
    <text evidence="2">The sequence shown here is derived from an EMBL/GenBank/DDBJ whole genome shotgun (WGS) entry which is preliminary data.</text>
</comment>
<reference evidence="2" key="2">
    <citation type="submission" date="2020-11" db="EMBL/GenBank/DDBJ databases">
        <authorList>
            <person name="McCartney M.A."/>
            <person name="Auch B."/>
            <person name="Kono T."/>
            <person name="Mallez S."/>
            <person name="Becker A."/>
            <person name="Gohl D.M."/>
            <person name="Silverstein K.A.T."/>
            <person name="Koren S."/>
            <person name="Bechman K.B."/>
            <person name="Herman A."/>
            <person name="Abrahante J.E."/>
            <person name="Garbe J."/>
        </authorList>
    </citation>
    <scope>NUCLEOTIDE SEQUENCE</scope>
    <source>
        <strain evidence="2">Duluth1</strain>
        <tissue evidence="2">Whole animal</tissue>
    </source>
</reference>
<gene>
    <name evidence="2" type="ORF">DPMN_135130</name>
</gene>
<dbReference type="EMBL" id="JAIWYP010000006">
    <property type="protein sequence ID" value="KAH3806802.1"/>
    <property type="molecule type" value="Genomic_DNA"/>
</dbReference>
<protein>
    <submittedName>
        <fullName evidence="2">Uncharacterized protein</fullName>
    </submittedName>
</protein>
<evidence type="ECO:0000313" key="3">
    <source>
        <dbReference type="Proteomes" id="UP000828390"/>
    </source>
</evidence>
<feature type="region of interest" description="Disordered" evidence="1">
    <location>
        <begin position="57"/>
        <end position="78"/>
    </location>
</feature>
<reference evidence="2" key="1">
    <citation type="journal article" date="2019" name="bioRxiv">
        <title>The Genome of the Zebra Mussel, Dreissena polymorpha: A Resource for Invasive Species Research.</title>
        <authorList>
            <person name="McCartney M.A."/>
            <person name="Auch B."/>
            <person name="Kono T."/>
            <person name="Mallez S."/>
            <person name="Zhang Y."/>
            <person name="Obille A."/>
            <person name="Becker A."/>
            <person name="Abrahante J.E."/>
            <person name="Garbe J."/>
            <person name="Badalamenti J.P."/>
            <person name="Herman A."/>
            <person name="Mangelson H."/>
            <person name="Liachko I."/>
            <person name="Sullivan S."/>
            <person name="Sone E.D."/>
            <person name="Koren S."/>
            <person name="Silverstein K.A.T."/>
            <person name="Beckman K.B."/>
            <person name="Gohl D.M."/>
        </authorList>
    </citation>
    <scope>NUCLEOTIDE SEQUENCE</scope>
    <source>
        <strain evidence="2">Duluth1</strain>
        <tissue evidence="2">Whole animal</tissue>
    </source>
</reference>